<dbReference type="Gramene" id="KQK20765">
    <property type="protein sequence ID" value="KQK20765"/>
    <property type="gene ID" value="BRADI_1g56685v3"/>
</dbReference>
<dbReference type="EnsemblPlants" id="KQK20765">
    <property type="protein sequence ID" value="KQK20765"/>
    <property type="gene ID" value="BRADI_1g56685v3"/>
</dbReference>
<reference evidence="1 2" key="1">
    <citation type="journal article" date="2010" name="Nature">
        <title>Genome sequencing and analysis of the model grass Brachypodium distachyon.</title>
        <authorList>
            <consortium name="International Brachypodium Initiative"/>
        </authorList>
    </citation>
    <scope>NUCLEOTIDE SEQUENCE [LARGE SCALE GENOMIC DNA]</scope>
    <source>
        <strain evidence="1 2">Bd21</strain>
    </source>
</reference>
<evidence type="ECO:0000313" key="3">
    <source>
        <dbReference type="Proteomes" id="UP000008810"/>
    </source>
</evidence>
<dbReference type="Proteomes" id="UP000008810">
    <property type="component" value="Chromosome 1"/>
</dbReference>
<sequence>MVLKPLSGCDATHCSMYKFFLLLPLAPEAALVFHPLPPGEVVGGDALVLLPLPPGEVVGGAALVQHHPNLHLINSVSSNKSPMASSSSVNKRVHLKECMIVPVISWIITFLIWLQLVKLPPLRIPRSSPAAASKRDRDARTS</sequence>
<reference evidence="2" key="3">
    <citation type="submission" date="2018-08" db="UniProtKB">
        <authorList>
            <consortium name="EnsemblPlants"/>
        </authorList>
    </citation>
    <scope>IDENTIFICATION</scope>
    <source>
        <strain evidence="2">cv. Bd21</strain>
    </source>
</reference>
<name>A0A0Q3HE14_BRADI</name>
<accession>A0A0Q3HE14</accession>
<evidence type="ECO:0000313" key="1">
    <source>
        <dbReference type="EMBL" id="KQK20765.1"/>
    </source>
</evidence>
<reference evidence="1" key="2">
    <citation type="submission" date="2017-06" db="EMBL/GenBank/DDBJ databases">
        <title>WGS assembly of Brachypodium distachyon.</title>
        <authorList>
            <consortium name="The International Brachypodium Initiative"/>
            <person name="Lucas S."/>
            <person name="Harmon-Smith M."/>
            <person name="Lail K."/>
            <person name="Tice H."/>
            <person name="Grimwood J."/>
            <person name="Bruce D."/>
            <person name="Barry K."/>
            <person name="Shu S."/>
            <person name="Lindquist E."/>
            <person name="Wang M."/>
            <person name="Pitluck S."/>
            <person name="Vogel J.P."/>
            <person name="Garvin D.F."/>
            <person name="Mockler T.C."/>
            <person name="Schmutz J."/>
            <person name="Rokhsar D."/>
            <person name="Bevan M.W."/>
        </authorList>
    </citation>
    <scope>NUCLEOTIDE SEQUENCE</scope>
    <source>
        <strain evidence="1">Bd21</strain>
    </source>
</reference>
<evidence type="ECO:0000313" key="2">
    <source>
        <dbReference type="EnsemblPlants" id="KQK20765"/>
    </source>
</evidence>
<protein>
    <submittedName>
        <fullName evidence="1 2">Uncharacterized protein</fullName>
    </submittedName>
</protein>
<organism evidence="1">
    <name type="scientific">Brachypodium distachyon</name>
    <name type="common">Purple false brome</name>
    <name type="synonym">Trachynia distachya</name>
    <dbReference type="NCBI Taxonomy" id="15368"/>
    <lineage>
        <taxon>Eukaryota</taxon>
        <taxon>Viridiplantae</taxon>
        <taxon>Streptophyta</taxon>
        <taxon>Embryophyta</taxon>
        <taxon>Tracheophyta</taxon>
        <taxon>Spermatophyta</taxon>
        <taxon>Magnoliopsida</taxon>
        <taxon>Liliopsida</taxon>
        <taxon>Poales</taxon>
        <taxon>Poaceae</taxon>
        <taxon>BOP clade</taxon>
        <taxon>Pooideae</taxon>
        <taxon>Stipodae</taxon>
        <taxon>Brachypodieae</taxon>
        <taxon>Brachypodium</taxon>
    </lineage>
</organism>
<dbReference type="OrthoDB" id="1934998at2759"/>
<proteinExistence type="predicted"/>
<dbReference type="EMBL" id="CM000880">
    <property type="protein sequence ID" value="KQK20765.1"/>
    <property type="molecule type" value="Genomic_DNA"/>
</dbReference>
<dbReference type="InParanoid" id="A0A0Q3HE14"/>
<keyword evidence="3" id="KW-1185">Reference proteome</keyword>
<dbReference type="AlphaFoldDB" id="A0A0Q3HE14"/>
<gene>
    <name evidence="1" type="ORF">BRADI_1g56685v3</name>
</gene>